<dbReference type="AlphaFoldDB" id="A0A1H8MEA5"/>
<evidence type="ECO:0000313" key="4">
    <source>
        <dbReference type="Proteomes" id="UP000198814"/>
    </source>
</evidence>
<proteinExistence type="predicted"/>
<protein>
    <submittedName>
        <fullName evidence="3">PEP-CTERM protein-sorting domain-containing protein</fullName>
    </submittedName>
</protein>
<keyword evidence="1" id="KW-0732">Signal</keyword>
<sequence>MRVLSVVSLFTLLSGPVVAAPVVFDFANLKYSGGINTGFLPTDGIACSGGDLCSSNIASSLSGDLSFTNGGLTVHAKGSYNSGAFGSGAAVVQDHENGYNGKLSGKDAIGAGLGVYHKKDDTSDDNITEKEAIWLHFDQNVSLSSVGFRAEGHNTTGWIANATFQYSFDNSTWTTGLLPKDVGQFALSHTGHDFYFRFGGGSKADQFYISSMTVSAVPEPETYAMLLIGLGLVGFSLRNKKG</sequence>
<dbReference type="RefSeq" id="WP_176776361.1">
    <property type="nucleotide sequence ID" value="NZ_FNOE01000005.1"/>
</dbReference>
<name>A0A1H8MEA5_9PROT</name>
<feature type="chain" id="PRO_5011645945" evidence="1">
    <location>
        <begin position="20"/>
        <end position="242"/>
    </location>
</feature>
<accession>A0A1H8MEA5</accession>
<reference evidence="4" key="1">
    <citation type="submission" date="2016-10" db="EMBL/GenBank/DDBJ databases">
        <authorList>
            <person name="Varghese N."/>
            <person name="Submissions S."/>
        </authorList>
    </citation>
    <scope>NUCLEOTIDE SEQUENCE [LARGE SCALE GENOMIC DNA]</scope>
    <source>
        <strain evidence="4">Nm76</strain>
    </source>
</reference>
<keyword evidence="4" id="KW-1185">Reference proteome</keyword>
<dbReference type="InterPro" id="IPR013424">
    <property type="entry name" value="Ice-binding_C"/>
</dbReference>
<evidence type="ECO:0000259" key="2">
    <source>
        <dbReference type="Pfam" id="PF07589"/>
    </source>
</evidence>
<evidence type="ECO:0000256" key="1">
    <source>
        <dbReference type="SAM" id="SignalP"/>
    </source>
</evidence>
<feature type="signal peptide" evidence="1">
    <location>
        <begin position="1"/>
        <end position="19"/>
    </location>
</feature>
<dbReference type="Pfam" id="PF07589">
    <property type="entry name" value="PEP-CTERM"/>
    <property type="match status" value="1"/>
</dbReference>
<organism evidence="3 4">
    <name type="scientific">Nitrosomonas oligotropha</name>
    <dbReference type="NCBI Taxonomy" id="42354"/>
    <lineage>
        <taxon>Bacteria</taxon>
        <taxon>Pseudomonadati</taxon>
        <taxon>Pseudomonadota</taxon>
        <taxon>Betaproteobacteria</taxon>
        <taxon>Nitrosomonadales</taxon>
        <taxon>Nitrosomonadaceae</taxon>
        <taxon>Nitrosomonas</taxon>
    </lineage>
</organism>
<dbReference type="Proteomes" id="UP000198814">
    <property type="component" value="Unassembled WGS sequence"/>
</dbReference>
<gene>
    <name evidence="3" type="ORF">SAMN05216333_10566</name>
</gene>
<evidence type="ECO:0000313" key="3">
    <source>
        <dbReference type="EMBL" id="SEO15701.1"/>
    </source>
</evidence>
<dbReference type="EMBL" id="FODO01000005">
    <property type="protein sequence ID" value="SEO15701.1"/>
    <property type="molecule type" value="Genomic_DNA"/>
</dbReference>
<feature type="domain" description="Ice-binding protein C-terminal" evidence="2">
    <location>
        <begin position="216"/>
        <end position="241"/>
    </location>
</feature>
<dbReference type="NCBIfam" id="TIGR02595">
    <property type="entry name" value="PEP_CTERM"/>
    <property type="match status" value="1"/>
</dbReference>